<gene>
    <name evidence="1" type="ORF">F941_00177</name>
</gene>
<evidence type="ECO:0000313" key="1">
    <source>
        <dbReference type="EMBL" id="ENV84261.1"/>
    </source>
</evidence>
<reference evidence="1 2" key="1">
    <citation type="submission" date="2013-02" db="EMBL/GenBank/DDBJ databases">
        <title>The Genome Sequence of Acinetobacter bouvetii CIP 107468.</title>
        <authorList>
            <consortium name="The Broad Institute Genome Sequencing Platform"/>
            <consortium name="The Broad Institute Genome Sequencing Center for Infectious Disease"/>
            <person name="Cerqueira G."/>
            <person name="Feldgarden M."/>
            <person name="Courvalin P."/>
            <person name="Perichon B."/>
            <person name="Grillot-Courvalin C."/>
            <person name="Clermont D."/>
            <person name="Rocha E."/>
            <person name="Yoon E.-J."/>
            <person name="Nemec A."/>
            <person name="Walker B."/>
            <person name="Young S.K."/>
            <person name="Zeng Q."/>
            <person name="Gargeya S."/>
            <person name="Fitzgerald M."/>
            <person name="Haas B."/>
            <person name="Abouelleil A."/>
            <person name="Alvarado L."/>
            <person name="Arachchi H.M."/>
            <person name="Berlin A.M."/>
            <person name="Chapman S.B."/>
            <person name="Dewar J."/>
            <person name="Goldberg J."/>
            <person name="Griggs A."/>
            <person name="Gujja S."/>
            <person name="Hansen M."/>
            <person name="Howarth C."/>
            <person name="Imamovic A."/>
            <person name="Larimer J."/>
            <person name="McCowan C."/>
            <person name="Murphy C."/>
            <person name="Neiman D."/>
            <person name="Pearson M."/>
            <person name="Priest M."/>
            <person name="Roberts A."/>
            <person name="Saif S."/>
            <person name="Shea T."/>
            <person name="Sisk P."/>
            <person name="Sykes S."/>
            <person name="Wortman J."/>
            <person name="Nusbaum C."/>
            <person name="Birren B."/>
        </authorList>
    </citation>
    <scope>NUCLEOTIDE SEQUENCE [LARGE SCALE GENOMIC DNA]</scope>
    <source>
        <strain evidence="1 2">CIP 107468</strain>
    </source>
</reference>
<proteinExistence type="predicted"/>
<protein>
    <submittedName>
        <fullName evidence="1">Uncharacterized protein</fullName>
    </submittedName>
</protein>
<name>N9CFH9_9GAMM</name>
<dbReference type="AlphaFoldDB" id="N9CFH9"/>
<organism evidence="1 2">
    <name type="scientific">Acinetobacter bouvetii DSM 14964 = CIP 107468</name>
    <dbReference type="NCBI Taxonomy" id="1120925"/>
    <lineage>
        <taxon>Bacteria</taxon>
        <taxon>Pseudomonadati</taxon>
        <taxon>Pseudomonadota</taxon>
        <taxon>Gammaproteobacteria</taxon>
        <taxon>Moraxellales</taxon>
        <taxon>Moraxellaceae</taxon>
        <taxon>Acinetobacter</taxon>
    </lineage>
</organism>
<keyword evidence="2" id="KW-1185">Reference proteome</keyword>
<evidence type="ECO:0000313" key="2">
    <source>
        <dbReference type="Proteomes" id="UP000018460"/>
    </source>
</evidence>
<dbReference type="EMBL" id="APQD01000002">
    <property type="protein sequence ID" value="ENV84261.1"/>
    <property type="molecule type" value="Genomic_DNA"/>
</dbReference>
<accession>N9CFH9</accession>
<comment type="caution">
    <text evidence="1">The sequence shown here is derived from an EMBL/GenBank/DDBJ whole genome shotgun (WGS) entry which is preliminary data.</text>
</comment>
<dbReference type="Proteomes" id="UP000018460">
    <property type="component" value="Unassembled WGS sequence"/>
</dbReference>
<sequence length="38" mass="4637">MAGICMQPAMNTPWFSRQWLNDQEMIQAWVMRARYHTH</sequence>